<reference evidence="6" key="1">
    <citation type="submission" date="2020-06" db="EMBL/GenBank/DDBJ databases">
        <title>Genomes of multiple members of Pneumocystis genus reveal paths to human pathogen Pneumocystis jirovecii.</title>
        <authorList>
            <person name="Cisse O.H."/>
            <person name="Ma L."/>
            <person name="Dekker J."/>
            <person name="Khil P."/>
            <person name="Jo J."/>
            <person name="Brenchley J."/>
            <person name="Blair R."/>
            <person name="Pahar B."/>
            <person name="Chabe M."/>
            <person name="Van Rompay K.A."/>
            <person name="Keesler R."/>
            <person name="Sukura A."/>
            <person name="Hirsch V."/>
            <person name="Kutty G."/>
            <person name="Liu Y."/>
            <person name="Peng L."/>
            <person name="Chen J."/>
            <person name="Song J."/>
            <person name="Weissenbacher-Lang C."/>
            <person name="Xu J."/>
            <person name="Upham N.S."/>
            <person name="Stajich J.E."/>
            <person name="Cuomo C.A."/>
            <person name="Cushion M.T."/>
            <person name="Kovacs J.A."/>
        </authorList>
    </citation>
    <scope>NUCLEOTIDE SEQUENCE</scope>
    <source>
        <strain evidence="6">2A</strain>
    </source>
</reference>
<evidence type="ECO:0000256" key="3">
    <source>
        <dbReference type="ARBA" id="ARBA00023043"/>
    </source>
</evidence>
<evidence type="ECO:0000256" key="4">
    <source>
        <dbReference type="PROSITE-ProRule" id="PRU00023"/>
    </source>
</evidence>
<feature type="repeat" description="ANK" evidence="4">
    <location>
        <begin position="149"/>
        <end position="181"/>
    </location>
</feature>
<accession>A0A899FZT3</accession>
<proteinExistence type="predicted"/>
<feature type="transmembrane region" description="Helical" evidence="5">
    <location>
        <begin position="297"/>
        <end position="321"/>
    </location>
</feature>
<gene>
    <name evidence="6" type="ORF">MERGE_000113</name>
</gene>
<dbReference type="EC" id="2.3.1.225" evidence="1"/>
<dbReference type="SUPFAM" id="SSF48403">
    <property type="entry name" value="Ankyrin repeat"/>
    <property type="match status" value="1"/>
</dbReference>
<dbReference type="Gene3D" id="1.25.40.20">
    <property type="entry name" value="Ankyrin repeat-containing domain"/>
    <property type="match status" value="2"/>
</dbReference>
<feature type="transmembrane region" description="Helical" evidence="5">
    <location>
        <begin position="481"/>
        <end position="503"/>
    </location>
</feature>
<keyword evidence="2" id="KW-0677">Repeat</keyword>
<feature type="repeat" description="ANK" evidence="4">
    <location>
        <begin position="82"/>
        <end position="114"/>
    </location>
</feature>
<feature type="transmembrane region" description="Helical" evidence="5">
    <location>
        <begin position="386"/>
        <end position="407"/>
    </location>
</feature>
<evidence type="ECO:0000313" key="6">
    <source>
        <dbReference type="EMBL" id="QSL65835.1"/>
    </source>
</evidence>
<feature type="transmembrane region" description="Helical" evidence="5">
    <location>
        <begin position="327"/>
        <end position="345"/>
    </location>
</feature>
<keyword evidence="5" id="KW-1133">Transmembrane helix</keyword>
<evidence type="ECO:0000256" key="1">
    <source>
        <dbReference type="ARBA" id="ARBA00012210"/>
    </source>
</evidence>
<dbReference type="Pfam" id="PF12796">
    <property type="entry name" value="Ank_2"/>
    <property type="match status" value="2"/>
</dbReference>
<feature type="repeat" description="ANK" evidence="4">
    <location>
        <begin position="119"/>
        <end position="148"/>
    </location>
</feature>
<protein>
    <recommendedName>
        <fullName evidence="1">protein S-acyltransferase</fullName>
        <ecNumber evidence="1">2.3.1.225</ecNumber>
    </recommendedName>
</protein>
<dbReference type="PANTHER" id="PTHR24161">
    <property type="entry name" value="ANK_REP_REGION DOMAIN-CONTAINING PROTEIN-RELATED"/>
    <property type="match status" value="1"/>
</dbReference>
<feature type="repeat" description="ANK" evidence="4">
    <location>
        <begin position="182"/>
        <end position="214"/>
    </location>
</feature>
<evidence type="ECO:0000256" key="2">
    <source>
        <dbReference type="ARBA" id="ARBA00022737"/>
    </source>
</evidence>
<sequence length="573" mass="65069">MMKKSGFLSDEGIQLSGFALPKSGLACAKLNEEKASSFERKHENQEMSPMDAFFAASRDGDLKLVEFMCKSGKVVPNISDVQGVTALHWASMNDQLSVGRYLLLNGVDANVQGGDLCATPVHCAAKRGHVYMVDMLHQSGASLHSADLQGFTALHLATHQSSVMLVLYLLHQNVQIDCLDFRGHTPLMWAAYNGDISIVDIFLRWGNDCSSLGNCEREIFLYSRICIHALLGDKLCIKKLVEFGSDLLVQEHNGKTAEKIAQEMNRTALWKCILKESGRDASGILKKPLLGLKSSNAVLFFAPFFVFGFLFWIFTIFPIFLSIPLSFSLFVGFHMFFVKVISIEYDTFLTIHKTKYFSGIFFGTLLWVILRWMFVLLQNTWKRSPLLNILFFIVACLSIVFFFYLMFSNPGYIPKPQGIEEQIEVIQDLIKERAFDKQHFCIFCYSRKPLRSSHSIVLGREIVYSLFPSIAIYSIQDPFTFVLALWTSLQLIWVTLLLAVQLFQISFSITTNEDFYRKDAAYILQSTLSNNEAVHHHCSHKKGYRIFSMLSRFLVVLTLAVCVHQNRILSMIA</sequence>
<keyword evidence="5" id="KW-0472">Membrane</keyword>
<dbReference type="AlphaFoldDB" id="A0A899FZT3"/>
<feature type="transmembrane region" description="Helical" evidence="5">
    <location>
        <begin position="549"/>
        <end position="568"/>
    </location>
</feature>
<keyword evidence="3 4" id="KW-0040">ANK repeat</keyword>
<dbReference type="GO" id="GO:0019706">
    <property type="term" value="F:protein-cysteine S-palmitoyltransferase activity"/>
    <property type="evidence" value="ECO:0007669"/>
    <property type="project" value="UniProtKB-EC"/>
</dbReference>
<organism evidence="6 7">
    <name type="scientific">Pneumocystis wakefieldiae</name>
    <dbReference type="NCBI Taxonomy" id="38082"/>
    <lineage>
        <taxon>Eukaryota</taxon>
        <taxon>Fungi</taxon>
        <taxon>Dikarya</taxon>
        <taxon>Ascomycota</taxon>
        <taxon>Taphrinomycotina</taxon>
        <taxon>Pneumocystomycetes</taxon>
        <taxon>Pneumocystaceae</taxon>
        <taxon>Pneumocystis</taxon>
    </lineage>
</organism>
<dbReference type="PROSITE" id="PS50088">
    <property type="entry name" value="ANK_REPEAT"/>
    <property type="match status" value="4"/>
</dbReference>
<dbReference type="SMART" id="SM00248">
    <property type="entry name" value="ANK"/>
    <property type="match status" value="6"/>
</dbReference>
<dbReference type="EMBL" id="CP054539">
    <property type="protein sequence ID" value="QSL65835.1"/>
    <property type="molecule type" value="Genomic_DNA"/>
</dbReference>
<dbReference type="InterPro" id="IPR002110">
    <property type="entry name" value="Ankyrin_rpt"/>
</dbReference>
<dbReference type="InterPro" id="IPR036770">
    <property type="entry name" value="Ankyrin_rpt-contain_sf"/>
</dbReference>
<dbReference type="PROSITE" id="PS50297">
    <property type="entry name" value="ANK_REP_REGION"/>
    <property type="match status" value="4"/>
</dbReference>
<dbReference type="PANTHER" id="PTHR24161:SF85">
    <property type="entry name" value="PALMITOYLTRANSFERASE HIP14"/>
    <property type="match status" value="1"/>
</dbReference>
<dbReference type="OrthoDB" id="6781668at2759"/>
<keyword evidence="7" id="KW-1185">Reference proteome</keyword>
<dbReference type="Proteomes" id="UP000663699">
    <property type="component" value="Chromosome 8"/>
</dbReference>
<feature type="transmembrane region" description="Helical" evidence="5">
    <location>
        <begin position="357"/>
        <end position="374"/>
    </location>
</feature>
<evidence type="ECO:0000313" key="7">
    <source>
        <dbReference type="Proteomes" id="UP000663699"/>
    </source>
</evidence>
<keyword evidence="5" id="KW-0812">Transmembrane</keyword>
<name>A0A899FZT3_9ASCO</name>
<evidence type="ECO:0000256" key="5">
    <source>
        <dbReference type="SAM" id="Phobius"/>
    </source>
</evidence>